<dbReference type="OMA" id="FQGPIAC"/>
<evidence type="ECO:0000313" key="3">
    <source>
        <dbReference type="EMBL" id="KNC29678.1"/>
    </source>
</evidence>
<comment type="caution">
    <text evidence="3">The sequence shown here is derived from an EMBL/GenBank/DDBJ whole genome shotgun (WGS) entry which is preliminary data.</text>
</comment>
<accession>A0A0L0CB88</accession>
<proteinExistence type="inferred from homology"/>
<evidence type="ECO:0000259" key="2">
    <source>
        <dbReference type="Pfam" id="PF13185"/>
    </source>
</evidence>
<sequence>MSLNNTKSEGYELLLAQVDALLVSNWISNLSNVSALLYEHFHSQEGVQKDVNWCGFYLANKSANTLELGPFQGKVACQVIEIGKGVCGTSASSLKTVVVKDVHLFPGHIACDAESASEIVVPILYNNEIRGVIDIDCKSLNGFDEVDARYLEIIAEKLSSGLNF</sequence>
<dbReference type="SUPFAM" id="SSF55781">
    <property type="entry name" value="GAF domain-like"/>
    <property type="match status" value="1"/>
</dbReference>
<reference evidence="3 4" key="1">
    <citation type="journal article" date="2015" name="Nat. Commun.">
        <title>Lucilia cuprina genome unlocks parasitic fly biology to underpin future interventions.</title>
        <authorList>
            <person name="Anstead C.A."/>
            <person name="Korhonen P.K."/>
            <person name="Young N.D."/>
            <person name="Hall R.S."/>
            <person name="Jex A.R."/>
            <person name="Murali S.C."/>
            <person name="Hughes D.S."/>
            <person name="Lee S.F."/>
            <person name="Perry T."/>
            <person name="Stroehlein A.J."/>
            <person name="Ansell B.R."/>
            <person name="Breugelmans B."/>
            <person name="Hofmann A."/>
            <person name="Qu J."/>
            <person name="Dugan S."/>
            <person name="Lee S.L."/>
            <person name="Chao H."/>
            <person name="Dinh H."/>
            <person name="Han Y."/>
            <person name="Doddapaneni H.V."/>
            <person name="Worley K.C."/>
            <person name="Muzny D.M."/>
            <person name="Ioannidis P."/>
            <person name="Waterhouse R.M."/>
            <person name="Zdobnov E.M."/>
            <person name="James P.J."/>
            <person name="Bagnall N.H."/>
            <person name="Kotze A.C."/>
            <person name="Gibbs R.A."/>
            <person name="Richards S."/>
            <person name="Batterham P."/>
            <person name="Gasser R.B."/>
        </authorList>
    </citation>
    <scope>NUCLEOTIDE SEQUENCE [LARGE SCALE GENOMIC DNA]</scope>
    <source>
        <strain evidence="3 4">LS</strain>
        <tissue evidence="3">Full body</tissue>
    </source>
</reference>
<dbReference type="Proteomes" id="UP000037069">
    <property type="component" value="Unassembled WGS sequence"/>
</dbReference>
<dbReference type="EMBL" id="JRES01000643">
    <property type="protein sequence ID" value="KNC29678.1"/>
    <property type="molecule type" value="Genomic_DNA"/>
</dbReference>
<dbReference type="Pfam" id="PF13185">
    <property type="entry name" value="GAF_2"/>
    <property type="match status" value="1"/>
</dbReference>
<evidence type="ECO:0000256" key="1">
    <source>
        <dbReference type="ARBA" id="ARBA00038454"/>
    </source>
</evidence>
<dbReference type="GO" id="GO:0005829">
    <property type="term" value="C:cytosol"/>
    <property type="evidence" value="ECO:0007669"/>
    <property type="project" value="TreeGrafter"/>
</dbReference>
<name>A0A0L0CB88_LUCCU</name>
<dbReference type="GO" id="GO:0033745">
    <property type="term" value="F:L-methionine-(R)-S-oxide reductase activity"/>
    <property type="evidence" value="ECO:0007669"/>
    <property type="project" value="TreeGrafter"/>
</dbReference>
<dbReference type="InterPro" id="IPR029016">
    <property type="entry name" value="GAF-like_dom_sf"/>
</dbReference>
<dbReference type="InterPro" id="IPR003018">
    <property type="entry name" value="GAF"/>
</dbReference>
<dbReference type="STRING" id="7375.A0A0L0CB88"/>
<organism evidence="3 4">
    <name type="scientific">Lucilia cuprina</name>
    <name type="common">Green bottle fly</name>
    <name type="synonym">Australian sheep blowfly</name>
    <dbReference type="NCBI Taxonomy" id="7375"/>
    <lineage>
        <taxon>Eukaryota</taxon>
        <taxon>Metazoa</taxon>
        <taxon>Ecdysozoa</taxon>
        <taxon>Arthropoda</taxon>
        <taxon>Hexapoda</taxon>
        <taxon>Insecta</taxon>
        <taxon>Pterygota</taxon>
        <taxon>Neoptera</taxon>
        <taxon>Endopterygota</taxon>
        <taxon>Diptera</taxon>
        <taxon>Brachycera</taxon>
        <taxon>Muscomorpha</taxon>
        <taxon>Oestroidea</taxon>
        <taxon>Calliphoridae</taxon>
        <taxon>Luciliinae</taxon>
        <taxon>Lucilia</taxon>
    </lineage>
</organism>
<keyword evidence="4" id="KW-1185">Reference proteome</keyword>
<dbReference type="Gene3D" id="3.30.450.40">
    <property type="match status" value="1"/>
</dbReference>
<dbReference type="PROSITE" id="PS01320">
    <property type="entry name" value="UPF0067"/>
    <property type="match status" value="1"/>
</dbReference>
<feature type="domain" description="GAF" evidence="2">
    <location>
        <begin position="66"/>
        <end position="161"/>
    </location>
</feature>
<dbReference type="PANTHER" id="PTHR21021">
    <property type="entry name" value="GAF/PUTATIVE CYTOSKELETAL PROTEIN"/>
    <property type="match status" value="1"/>
</dbReference>
<dbReference type="AlphaFoldDB" id="A0A0L0CB88"/>
<evidence type="ECO:0000313" key="4">
    <source>
        <dbReference type="Proteomes" id="UP000037069"/>
    </source>
</evidence>
<dbReference type="InterPro" id="IPR051330">
    <property type="entry name" value="Phosphatase_reg/MetRdx"/>
</dbReference>
<comment type="similarity">
    <text evidence="1">Belongs to the free Met sulfoxide reductase family.</text>
</comment>
<dbReference type="InterPro" id="IPR000614">
    <property type="entry name" value="FRMsr_CS"/>
</dbReference>
<gene>
    <name evidence="3" type="ORF">FF38_11329</name>
</gene>
<protein>
    <recommendedName>
        <fullName evidence="2">GAF domain-containing protein</fullName>
    </recommendedName>
</protein>
<dbReference type="PANTHER" id="PTHR21021:SF15">
    <property type="entry name" value="FREE METHIONINE-R-SULFOXIDE REDUCTASE"/>
    <property type="match status" value="1"/>
</dbReference>
<dbReference type="FunFam" id="3.30.450.40:FF:000008">
    <property type="entry name" value="GAF domain-containing proteins"/>
    <property type="match status" value="1"/>
</dbReference>